<dbReference type="InterPro" id="IPR007137">
    <property type="entry name" value="DUF348"/>
</dbReference>
<dbReference type="STRING" id="868595.Desca_0052"/>
<keyword evidence="7" id="KW-1185">Reference proteome</keyword>
<reference evidence="6 7" key="1">
    <citation type="submission" date="2011-05" db="EMBL/GenBank/DDBJ databases">
        <title>Complete sequence of Desulfotomaculum carboxydivorans CO-1-SRB.</title>
        <authorList>
            <consortium name="US DOE Joint Genome Institute"/>
            <person name="Lucas S."/>
            <person name="Han J."/>
            <person name="Lapidus A."/>
            <person name="Cheng J.-F."/>
            <person name="Goodwin L."/>
            <person name="Pitluck S."/>
            <person name="Peters L."/>
            <person name="Mikhailova N."/>
            <person name="Lu M."/>
            <person name="Han C."/>
            <person name="Tapia R."/>
            <person name="Land M."/>
            <person name="Hauser L."/>
            <person name="Kyrpides N."/>
            <person name="Ivanova N."/>
            <person name="Pagani I."/>
            <person name="Stams A."/>
            <person name="Plugge C."/>
            <person name="Muyzer G."/>
            <person name="Kuever J."/>
            <person name="Parshina S."/>
            <person name="Ivanova A."/>
            <person name="Nazina T."/>
            <person name="Woyke T."/>
        </authorList>
    </citation>
    <scope>NUCLEOTIDE SEQUENCE [LARGE SCALE GENOMIC DNA]</scope>
    <source>
        <strain evidence="7">DSM 14880 / VKM B-2319 / CO-1-SRB</strain>
    </source>
</reference>
<dbReference type="CDD" id="cd22786">
    <property type="entry name" value="DPBB_YuiC-like"/>
    <property type="match status" value="1"/>
</dbReference>
<keyword evidence="3" id="KW-1133">Transmembrane helix</keyword>
<dbReference type="EMBL" id="CP002736">
    <property type="protein sequence ID" value="AEF92957.1"/>
    <property type="molecule type" value="Genomic_DNA"/>
</dbReference>
<evidence type="ECO:0000259" key="5">
    <source>
        <dbReference type="Pfam" id="PF06725"/>
    </source>
</evidence>
<dbReference type="InterPro" id="IPR036908">
    <property type="entry name" value="RlpA-like_sf"/>
</dbReference>
<dbReference type="InterPro" id="IPR051933">
    <property type="entry name" value="Resuscitation_pf_RpfB"/>
</dbReference>
<evidence type="ECO:0000256" key="1">
    <source>
        <dbReference type="ARBA" id="ARBA00022729"/>
    </source>
</evidence>
<gene>
    <name evidence="6" type="ordered locus">Desca_0052</name>
</gene>
<dbReference type="Pfam" id="PF03990">
    <property type="entry name" value="DUF348"/>
    <property type="match status" value="1"/>
</dbReference>
<feature type="domain" description="3D" evidence="5">
    <location>
        <begin position="197"/>
        <end position="255"/>
    </location>
</feature>
<feature type="transmembrane region" description="Helical" evidence="3">
    <location>
        <begin position="29"/>
        <end position="53"/>
    </location>
</feature>
<dbReference type="GO" id="GO:0019867">
    <property type="term" value="C:outer membrane"/>
    <property type="evidence" value="ECO:0007669"/>
    <property type="project" value="InterPro"/>
</dbReference>
<name>F6B3Z2_DESCC</name>
<dbReference type="RefSeq" id="WP_013809395.1">
    <property type="nucleotide sequence ID" value="NC_015565.1"/>
</dbReference>
<evidence type="ECO:0000259" key="4">
    <source>
        <dbReference type="Pfam" id="PF03990"/>
    </source>
</evidence>
<dbReference type="Proteomes" id="UP000009226">
    <property type="component" value="Chromosome"/>
</dbReference>
<feature type="domain" description="DUF348" evidence="4">
    <location>
        <begin position="80"/>
        <end position="120"/>
    </location>
</feature>
<dbReference type="HOGENOM" id="CLU_036884_0_0_9"/>
<evidence type="ECO:0000313" key="6">
    <source>
        <dbReference type="EMBL" id="AEF92957.1"/>
    </source>
</evidence>
<dbReference type="SUPFAM" id="SSF50685">
    <property type="entry name" value="Barwin-like endoglucanases"/>
    <property type="match status" value="1"/>
</dbReference>
<keyword evidence="1" id="KW-0732">Signal</keyword>
<protein>
    <submittedName>
        <fullName evidence="6">3D domain-containing protein</fullName>
    </submittedName>
</protein>
<dbReference type="KEGG" id="dca:Desca_0052"/>
<proteinExistence type="predicted"/>
<evidence type="ECO:0000256" key="2">
    <source>
        <dbReference type="SAM" id="MobiDB-lite"/>
    </source>
</evidence>
<dbReference type="PANTHER" id="PTHR39160">
    <property type="entry name" value="CELL WALL-BINDING PROTEIN YOCH"/>
    <property type="match status" value="1"/>
</dbReference>
<accession>F6B3Z2</accession>
<dbReference type="eggNOG" id="COG3584">
    <property type="taxonomic scope" value="Bacteria"/>
</dbReference>
<evidence type="ECO:0000313" key="7">
    <source>
        <dbReference type="Proteomes" id="UP000009226"/>
    </source>
</evidence>
<evidence type="ECO:0000256" key="3">
    <source>
        <dbReference type="SAM" id="Phobius"/>
    </source>
</evidence>
<keyword evidence="3" id="KW-0472">Membrane</keyword>
<dbReference type="GO" id="GO:0009254">
    <property type="term" value="P:peptidoglycan turnover"/>
    <property type="evidence" value="ECO:0007669"/>
    <property type="project" value="InterPro"/>
</dbReference>
<dbReference type="InterPro" id="IPR010611">
    <property type="entry name" value="3D_dom"/>
</dbReference>
<sequence>MDWCTVEWPPRPRPNLNTRRQKQQSGKKAATAGLLGLGMVIILVGVVLGYAVWSKKLTIPATFSDTGELLREFISGQIPVTVTVDGETRYLQIKGKTVQDVLTQQGIKLKPRDQVLPSLSAPVKRNMSIKVIRVEEKEEIKQAAVPFPSKQTPRTRTVISRGGQQLRFTRTMEMTATGYTYTGNNTASGVKPGPGVAAVDPRVIPLGTRLYIDGYGNAVALDTGSLIKGNRIDLFYETEAQAIKWGVRKTKVYVLE</sequence>
<dbReference type="GO" id="GO:0004553">
    <property type="term" value="F:hydrolase activity, hydrolyzing O-glycosyl compounds"/>
    <property type="evidence" value="ECO:0007669"/>
    <property type="project" value="InterPro"/>
</dbReference>
<dbReference type="AlphaFoldDB" id="F6B3Z2"/>
<dbReference type="PANTHER" id="PTHR39160:SF4">
    <property type="entry name" value="RESUSCITATION-PROMOTING FACTOR RPFB"/>
    <property type="match status" value="1"/>
</dbReference>
<dbReference type="Pfam" id="PF06725">
    <property type="entry name" value="3D"/>
    <property type="match status" value="1"/>
</dbReference>
<organism evidence="6 7">
    <name type="scientific">Desulfotomaculum nigrificans (strain DSM 14880 / VKM B-2319 / CO-1-SRB)</name>
    <name type="common">Desulfotomaculum carboxydivorans</name>
    <dbReference type="NCBI Taxonomy" id="868595"/>
    <lineage>
        <taxon>Bacteria</taxon>
        <taxon>Bacillati</taxon>
        <taxon>Bacillota</taxon>
        <taxon>Clostridia</taxon>
        <taxon>Eubacteriales</taxon>
        <taxon>Desulfotomaculaceae</taxon>
        <taxon>Desulfotomaculum</taxon>
    </lineage>
</organism>
<dbReference type="Gene3D" id="2.40.40.10">
    <property type="entry name" value="RlpA-like domain"/>
    <property type="match status" value="1"/>
</dbReference>
<feature type="region of interest" description="Disordered" evidence="2">
    <location>
        <begin position="1"/>
        <end position="25"/>
    </location>
</feature>
<keyword evidence="3" id="KW-0812">Transmembrane</keyword>